<dbReference type="GO" id="GO:0005876">
    <property type="term" value="C:spindle microtubule"/>
    <property type="evidence" value="ECO:0007669"/>
    <property type="project" value="TreeGrafter"/>
</dbReference>
<keyword evidence="5" id="KW-0498">Mitosis</keyword>
<dbReference type="GO" id="GO:1990023">
    <property type="term" value="C:mitotic spindle midzone"/>
    <property type="evidence" value="ECO:0007669"/>
    <property type="project" value="TreeGrafter"/>
</dbReference>
<protein>
    <submittedName>
        <fullName evidence="6">Uncharacterized protein</fullName>
    </submittedName>
</protein>
<dbReference type="GO" id="GO:0051301">
    <property type="term" value="P:cell division"/>
    <property type="evidence" value="ECO:0007669"/>
    <property type="project" value="UniProtKB-KW"/>
</dbReference>
<dbReference type="EMBL" id="DF830071">
    <property type="protein sequence ID" value="GAK64125.1"/>
    <property type="molecule type" value="Genomic_DNA"/>
</dbReference>
<keyword evidence="5" id="KW-0131">Cell cycle</keyword>
<dbReference type="PANTHER" id="PTHR21567">
    <property type="entry name" value="CLASP"/>
    <property type="match status" value="1"/>
</dbReference>
<evidence type="ECO:0000256" key="1">
    <source>
        <dbReference type="ARBA" id="ARBA00004186"/>
    </source>
</evidence>
<evidence type="ECO:0000313" key="6">
    <source>
        <dbReference type="EMBL" id="GAK64125.1"/>
    </source>
</evidence>
<dbReference type="Gene3D" id="1.25.10.10">
    <property type="entry name" value="Leucine-rich Repeat Variant"/>
    <property type="match status" value="1"/>
</dbReference>
<keyword evidence="7" id="KW-1185">Reference proteome</keyword>
<organism evidence="6 7">
    <name type="scientific">Pseudozyma antarctica</name>
    <name type="common">Yeast</name>
    <name type="synonym">Candida antarctica</name>
    <dbReference type="NCBI Taxonomy" id="84753"/>
    <lineage>
        <taxon>Eukaryota</taxon>
        <taxon>Fungi</taxon>
        <taxon>Dikarya</taxon>
        <taxon>Basidiomycota</taxon>
        <taxon>Ustilaginomycotina</taxon>
        <taxon>Ustilaginomycetes</taxon>
        <taxon>Ustilaginales</taxon>
        <taxon>Ustilaginaceae</taxon>
        <taxon>Moesziomyces</taxon>
    </lineage>
</organism>
<accession>A0A081CBS9</accession>
<evidence type="ECO:0000256" key="5">
    <source>
        <dbReference type="ARBA" id="ARBA00022776"/>
    </source>
</evidence>
<dbReference type="Proteomes" id="UP000053758">
    <property type="component" value="Unassembled WGS sequence"/>
</dbReference>
<dbReference type="SUPFAM" id="SSF48371">
    <property type="entry name" value="ARM repeat"/>
    <property type="match status" value="1"/>
</dbReference>
<dbReference type="GO" id="GO:0090307">
    <property type="term" value="P:mitotic spindle assembly"/>
    <property type="evidence" value="ECO:0007669"/>
    <property type="project" value="TreeGrafter"/>
</dbReference>
<dbReference type="AlphaFoldDB" id="A0A081CBS9"/>
<evidence type="ECO:0000256" key="4">
    <source>
        <dbReference type="ARBA" id="ARBA00022701"/>
    </source>
</evidence>
<dbReference type="OrthoDB" id="46159at2759"/>
<dbReference type="PANTHER" id="PTHR21567:SF60">
    <property type="entry name" value="CLASP N-TERMINAL DOMAIN-CONTAINING PROTEIN"/>
    <property type="match status" value="1"/>
</dbReference>
<dbReference type="Pfam" id="PF12348">
    <property type="entry name" value="CLASP_N"/>
    <property type="match status" value="1"/>
</dbReference>
<name>A0A081CBS9_PSEA2</name>
<dbReference type="RefSeq" id="XP_014657765.1">
    <property type="nucleotide sequence ID" value="XM_014802279.1"/>
</dbReference>
<comment type="similarity">
    <text evidence="2">Belongs to the CLASP family.</text>
</comment>
<proteinExistence type="inferred from homology"/>
<evidence type="ECO:0000256" key="3">
    <source>
        <dbReference type="ARBA" id="ARBA00022618"/>
    </source>
</evidence>
<dbReference type="InterPro" id="IPR024395">
    <property type="entry name" value="CLASP_N_dom"/>
</dbReference>
<comment type="subcellular location">
    <subcellularLocation>
        <location evidence="1">Cytoplasm</location>
        <location evidence="1">Cytoskeleton</location>
        <location evidence="1">Spindle</location>
    </subcellularLocation>
</comment>
<sequence>MARKALASDAKIVVASACELEAHFAELQADLHLAETEHTWYKIEQSLLYIQAITRGGATKLADFVALIKEAAGPINGALLSERTKLSGTAADLLNSIAPRLGERFEPLVGVFVPTLLQICARTNKVAVKRAEKSLHFIVKHCRPVGVVPLLREAVRDKGQGLRAVAAGTLVAVLECTDRDRLARRVADVEAAIRSGATDSNAEVRQISKRLFEQYVAVWPERVEAFTKPMTPTIRRYLALPKTGALVVDVPTPQSKVQQAVRETQPAPTTTTATTTTQPTPQYSFFPDLHRAPAASTSRGFGVNDATYAKRGLFADQIAAARNARLARMPSFNFDDKPVETAATTAIKRQPSFEQRRGDINSHTPGFATGGHGKSVLLAAYKQAFVDQHSAPSREKSRDKEQRKHVERKRDKTAVRFERETLDAPRAAEEEMRRSKSAPLIPATEAELGDEPSTPTESGEDRPSTPPQRVVQTPRTAVKASRVPAQRVVASAVKVSAARVVVPTPSAKVAATRVVESASVEASPVPKPRQAKTPEQAIQPAAAMPSKDSHPKAPVKKAVSVPSTDPREAVKAAKSTEVGKVASKVVARPAVKKAVPTKPAAPAKPAITTATAPAKPTTTIAPAKTVRPAAVKPPAAAPNSATMARAKLAATNRLASATTASKKPEGGGVRVSTATASTASTRNKIVPSAAVKKFTPKATPTVGGAGMRRAKSSIAESIAAKSKIVGAQQKASDKAVAVRKARVSAALKMQRRASAVAATKVSTAAPTPVPKEEKAVVGTPVQSPSKTAAPGGGMRTPLGAKDPNVPSTRSSPLKSPLRPTPRSTTAPRVLDVNVLDSQSERPTPLKPAPRVLDVDISNGESESESDSESDGEEVVQLTLGSKQLVLGPGSASSDASFGASPDDETVVLEAVPAL</sequence>
<dbReference type="HOGENOM" id="CLU_008444_0_0_1"/>
<dbReference type="GO" id="GO:0005815">
    <property type="term" value="C:microtubule organizing center"/>
    <property type="evidence" value="ECO:0007669"/>
    <property type="project" value="TreeGrafter"/>
</dbReference>
<keyword evidence="3" id="KW-0132">Cell division</keyword>
<keyword evidence="4" id="KW-0493">Microtubule</keyword>
<dbReference type="GeneID" id="26303059"/>
<gene>
    <name evidence="6" type="ORF">PAN0_004c2334</name>
</gene>
<dbReference type="GO" id="GO:0008017">
    <property type="term" value="F:microtubule binding"/>
    <property type="evidence" value="ECO:0007669"/>
    <property type="project" value="TreeGrafter"/>
</dbReference>
<evidence type="ECO:0000313" key="7">
    <source>
        <dbReference type="Proteomes" id="UP000053758"/>
    </source>
</evidence>
<reference evidence="7" key="1">
    <citation type="journal article" date="2014" name="Genome Announc.">
        <title>Draft Genome Sequence of the Yeast Pseudozyma antarctica Type Strain JCM10317, a Producer of the Glycolipid Biosurfactants, Mannosylerythritol Lipids.</title>
        <authorList>
            <person name="Saika A."/>
            <person name="Koike H."/>
            <person name="Hori T."/>
            <person name="Fukuoka T."/>
            <person name="Sato S."/>
            <person name="Habe H."/>
            <person name="Kitamoto D."/>
            <person name="Morita T."/>
        </authorList>
    </citation>
    <scope>NUCLEOTIDE SEQUENCE [LARGE SCALE GENOMIC DNA]</scope>
    <source>
        <strain evidence="7">JCM 10317</strain>
    </source>
</reference>
<dbReference type="InterPro" id="IPR011989">
    <property type="entry name" value="ARM-like"/>
</dbReference>
<evidence type="ECO:0000256" key="2">
    <source>
        <dbReference type="ARBA" id="ARBA00009549"/>
    </source>
</evidence>
<dbReference type="InterPro" id="IPR016024">
    <property type="entry name" value="ARM-type_fold"/>
</dbReference>
<dbReference type="GO" id="GO:0005881">
    <property type="term" value="C:cytoplasmic microtubule"/>
    <property type="evidence" value="ECO:0007669"/>
    <property type="project" value="TreeGrafter"/>
</dbReference>